<gene>
    <name evidence="2" type="ORF">TKK_013099</name>
</gene>
<keyword evidence="3" id="KW-1185">Reference proteome</keyword>
<dbReference type="CDD" id="cd01647">
    <property type="entry name" value="RT_LTR"/>
    <property type="match status" value="1"/>
</dbReference>
<evidence type="ECO:0000313" key="3">
    <source>
        <dbReference type="Proteomes" id="UP001627154"/>
    </source>
</evidence>
<protein>
    <recommendedName>
        <fullName evidence="1">Reverse transcriptase domain-containing protein</fullName>
    </recommendedName>
</protein>
<dbReference type="Gene3D" id="3.10.10.10">
    <property type="entry name" value="HIV Type 1 Reverse Transcriptase, subunit A, domain 1"/>
    <property type="match status" value="1"/>
</dbReference>
<dbReference type="GO" id="GO:0071897">
    <property type="term" value="P:DNA biosynthetic process"/>
    <property type="evidence" value="ECO:0007669"/>
    <property type="project" value="UniProtKB-ARBA"/>
</dbReference>
<dbReference type="InterPro" id="IPR043128">
    <property type="entry name" value="Rev_trsase/Diguanyl_cyclase"/>
</dbReference>
<dbReference type="PANTHER" id="PTHR24559">
    <property type="entry name" value="TRANSPOSON TY3-I GAG-POL POLYPROTEIN"/>
    <property type="match status" value="1"/>
</dbReference>
<dbReference type="Gene3D" id="3.30.70.270">
    <property type="match status" value="1"/>
</dbReference>
<accession>A0ABD2WHF0</accession>
<dbReference type="InterPro" id="IPR043502">
    <property type="entry name" value="DNA/RNA_pol_sf"/>
</dbReference>
<evidence type="ECO:0000259" key="1">
    <source>
        <dbReference type="PROSITE" id="PS50878"/>
    </source>
</evidence>
<evidence type="ECO:0000313" key="2">
    <source>
        <dbReference type="EMBL" id="KAL3392270.1"/>
    </source>
</evidence>
<name>A0ABD2WHF0_9HYME</name>
<feature type="domain" description="Reverse transcriptase" evidence="1">
    <location>
        <begin position="1"/>
        <end position="132"/>
    </location>
</feature>
<reference evidence="2 3" key="1">
    <citation type="journal article" date="2024" name="bioRxiv">
        <title>A reference genome for Trichogramma kaykai: A tiny desert-dwelling parasitoid wasp with competing sex-ratio distorters.</title>
        <authorList>
            <person name="Culotta J."/>
            <person name="Lindsey A.R."/>
        </authorList>
    </citation>
    <scope>NUCLEOTIDE SEQUENCE [LARGE SCALE GENOMIC DNA]</scope>
    <source>
        <strain evidence="2 3">KSX58</strain>
    </source>
</reference>
<dbReference type="InterPro" id="IPR053134">
    <property type="entry name" value="RNA-dir_DNA_polymerase"/>
</dbReference>
<dbReference type="Proteomes" id="UP001627154">
    <property type="component" value="Unassembled WGS sequence"/>
</dbReference>
<dbReference type="EMBL" id="JBJJXI010000106">
    <property type="protein sequence ID" value="KAL3392270.1"/>
    <property type="molecule type" value="Genomic_DNA"/>
</dbReference>
<dbReference type="InterPro" id="IPR000477">
    <property type="entry name" value="RT_dom"/>
</dbReference>
<dbReference type="Pfam" id="PF00078">
    <property type="entry name" value="RVT_1"/>
    <property type="match status" value="1"/>
</dbReference>
<dbReference type="SUPFAM" id="SSF56672">
    <property type="entry name" value="DNA/RNA polymerases"/>
    <property type="match status" value="1"/>
</dbReference>
<proteinExistence type="predicted"/>
<dbReference type="PROSITE" id="PS50878">
    <property type="entry name" value="RT_POL"/>
    <property type="match status" value="1"/>
</dbReference>
<comment type="caution">
    <text evidence="2">The sequence shown here is derived from an EMBL/GenBank/DDBJ whole genome shotgun (WGS) entry which is preliminary data.</text>
</comment>
<dbReference type="AlphaFoldDB" id="A0ABD2WHF0"/>
<organism evidence="2 3">
    <name type="scientific">Trichogramma kaykai</name>
    <dbReference type="NCBI Taxonomy" id="54128"/>
    <lineage>
        <taxon>Eukaryota</taxon>
        <taxon>Metazoa</taxon>
        <taxon>Ecdysozoa</taxon>
        <taxon>Arthropoda</taxon>
        <taxon>Hexapoda</taxon>
        <taxon>Insecta</taxon>
        <taxon>Pterygota</taxon>
        <taxon>Neoptera</taxon>
        <taxon>Endopterygota</taxon>
        <taxon>Hymenoptera</taxon>
        <taxon>Apocrita</taxon>
        <taxon>Proctotrupomorpha</taxon>
        <taxon>Chalcidoidea</taxon>
        <taxon>Trichogrammatidae</taxon>
        <taxon>Trichogramma</taxon>
    </lineage>
</organism>
<sequence>MDQEFVVDFRQLNEKTEPDQYPLPNILDIIDHVGNAKYFSTIDLSSGFYQCMLKEEHRHKTAFSTAFGLFQFVKMPMGLSNSPATFQRGMDIAFKGQQQKDIFLYLDDAVVFSNTKEEHYVKLYNFWPGQEK</sequence>
<dbReference type="PANTHER" id="PTHR24559:SF435">
    <property type="entry name" value="RIBONUCLEASE H"/>
    <property type="match status" value="1"/>
</dbReference>